<evidence type="ECO:0000313" key="12">
    <source>
        <dbReference type="Proteomes" id="UP000694569"/>
    </source>
</evidence>
<keyword evidence="3 9" id="KW-1133">Transmembrane helix</keyword>
<dbReference type="Gene3D" id="1.20.1070.10">
    <property type="entry name" value="Rhodopsin 7-helix transmembrane proteins"/>
    <property type="match status" value="1"/>
</dbReference>
<keyword evidence="4 8" id="KW-0297">G-protein coupled receptor</keyword>
<dbReference type="Ensembl" id="ENSLLET00000006898.1">
    <property type="protein sequence ID" value="ENSLLEP00000006626.1"/>
    <property type="gene ID" value="ENSLLEG00000004172.1"/>
</dbReference>
<feature type="transmembrane region" description="Helical" evidence="9">
    <location>
        <begin position="62"/>
        <end position="81"/>
    </location>
</feature>
<evidence type="ECO:0000256" key="8">
    <source>
        <dbReference type="RuleBase" id="RU000688"/>
    </source>
</evidence>
<keyword evidence="7 8" id="KW-0807">Transducer</keyword>
<evidence type="ECO:0000256" key="2">
    <source>
        <dbReference type="ARBA" id="ARBA00022692"/>
    </source>
</evidence>
<dbReference type="PANTHER" id="PTHR48018">
    <property type="entry name" value="OLFACTORY RECEPTOR"/>
    <property type="match status" value="1"/>
</dbReference>
<feature type="transmembrane region" description="Helical" evidence="9">
    <location>
        <begin position="144"/>
        <end position="161"/>
    </location>
</feature>
<dbReference type="SUPFAM" id="SSF81321">
    <property type="entry name" value="Family A G protein-coupled receptor-like"/>
    <property type="match status" value="1"/>
</dbReference>
<keyword evidence="12" id="KW-1185">Reference proteome</keyword>
<feature type="domain" description="G-protein coupled receptors family 1 profile" evidence="10">
    <location>
        <begin position="44"/>
        <end position="293"/>
    </location>
</feature>
<keyword evidence="5 9" id="KW-0472">Membrane</keyword>
<dbReference type="GO" id="GO:0005886">
    <property type="term" value="C:plasma membrane"/>
    <property type="evidence" value="ECO:0007669"/>
    <property type="project" value="UniProtKB-SubCell"/>
</dbReference>
<keyword evidence="9" id="KW-1003">Cell membrane</keyword>
<evidence type="ECO:0000256" key="6">
    <source>
        <dbReference type="ARBA" id="ARBA00023170"/>
    </source>
</evidence>
<evidence type="ECO:0000256" key="1">
    <source>
        <dbReference type="ARBA" id="ARBA00004141"/>
    </source>
</evidence>
<comment type="subcellular location">
    <subcellularLocation>
        <location evidence="9">Cell membrane</location>
        <topology evidence="9">Multi-pass membrane protein</topology>
    </subcellularLocation>
    <subcellularLocation>
        <location evidence="1">Membrane</location>
        <topology evidence="1">Multi-pass membrane protein</topology>
    </subcellularLocation>
</comment>
<dbReference type="Pfam" id="PF13853">
    <property type="entry name" value="7tm_4"/>
    <property type="match status" value="1"/>
</dbReference>
<keyword evidence="2 8" id="KW-0812">Transmembrane</keyword>
<dbReference type="PROSITE" id="PS00237">
    <property type="entry name" value="G_PROTEIN_RECEP_F1_1"/>
    <property type="match status" value="1"/>
</dbReference>
<proteinExistence type="inferred from homology"/>
<evidence type="ECO:0000256" key="9">
    <source>
        <dbReference type="RuleBase" id="RU363047"/>
    </source>
</evidence>
<dbReference type="InterPro" id="IPR000276">
    <property type="entry name" value="GPCR_Rhodpsn"/>
</dbReference>
<dbReference type="OrthoDB" id="9975554at2759"/>
<evidence type="ECO:0000256" key="4">
    <source>
        <dbReference type="ARBA" id="ARBA00023040"/>
    </source>
</evidence>
<keyword evidence="9" id="KW-0552">Olfaction</keyword>
<dbReference type="FunFam" id="1.20.1070.10:FF:000003">
    <property type="entry name" value="Olfactory receptor"/>
    <property type="match status" value="1"/>
</dbReference>
<dbReference type="GeneTree" id="ENSGT01120000271834"/>
<comment type="similarity">
    <text evidence="8">Belongs to the G-protein coupled receptor 1 family.</text>
</comment>
<reference evidence="11" key="2">
    <citation type="submission" date="2025-09" db="UniProtKB">
        <authorList>
            <consortium name="Ensembl"/>
        </authorList>
    </citation>
    <scope>IDENTIFICATION</scope>
</reference>
<dbReference type="InterPro" id="IPR000725">
    <property type="entry name" value="Olfact_rcpt"/>
</dbReference>
<dbReference type="GO" id="GO:0004984">
    <property type="term" value="F:olfactory receptor activity"/>
    <property type="evidence" value="ECO:0007669"/>
    <property type="project" value="InterPro"/>
</dbReference>
<sequence>MELSTYTNNSRVQEFVLLGFFTGTNLDIVLFLLFLFIYLFTIFGNAGIIFLVYHNSQMHTPMYFFICSLSFVDLCYSSDIAPQMIVNILSEKKTISYVGCAIQLFIFCALGSSECCLLAVMAYDRYVAICNPLNYSMVMQQKTCLGLLCAVYTVGFLHSVIETCCTFSLSFCSSNVLHHFACDFPPLLKISCTDTTVNEIILFIFTSSIIMPAVLVIFVSYFSIFLAILKINILEGRKKAFSTCVSHITSVALFFGTGVYVYLSPKSKYSTENGTVATLIYAVMIPMSNPVIYSVRNKDVKLAIETVFLGKAKLRT</sequence>
<dbReference type="PRINTS" id="PR00237">
    <property type="entry name" value="GPCRRHODOPSN"/>
</dbReference>
<dbReference type="Proteomes" id="UP000694569">
    <property type="component" value="Unplaced"/>
</dbReference>
<evidence type="ECO:0000256" key="5">
    <source>
        <dbReference type="ARBA" id="ARBA00023136"/>
    </source>
</evidence>
<dbReference type="PROSITE" id="PS50262">
    <property type="entry name" value="G_PROTEIN_RECEP_F1_2"/>
    <property type="match status" value="1"/>
</dbReference>
<dbReference type="AlphaFoldDB" id="A0A8C5M1Z4"/>
<dbReference type="GO" id="GO:0004930">
    <property type="term" value="F:G protein-coupled receptor activity"/>
    <property type="evidence" value="ECO:0007669"/>
    <property type="project" value="UniProtKB-KW"/>
</dbReference>
<feature type="transmembrane region" description="Helical" evidence="9">
    <location>
        <begin position="101"/>
        <end position="123"/>
    </location>
</feature>
<protein>
    <recommendedName>
        <fullName evidence="9">Olfactory receptor</fullName>
    </recommendedName>
</protein>
<evidence type="ECO:0000313" key="11">
    <source>
        <dbReference type="Ensembl" id="ENSLLEP00000006626.1"/>
    </source>
</evidence>
<name>A0A8C5M1Z4_9ANUR</name>
<feature type="transmembrane region" description="Helical" evidence="9">
    <location>
        <begin position="200"/>
        <end position="228"/>
    </location>
</feature>
<reference evidence="11" key="1">
    <citation type="submission" date="2025-08" db="UniProtKB">
        <authorList>
            <consortium name="Ensembl"/>
        </authorList>
    </citation>
    <scope>IDENTIFICATION</scope>
</reference>
<evidence type="ECO:0000259" key="10">
    <source>
        <dbReference type="PROSITE" id="PS50262"/>
    </source>
</evidence>
<evidence type="ECO:0000256" key="3">
    <source>
        <dbReference type="ARBA" id="ARBA00022989"/>
    </source>
</evidence>
<feature type="transmembrane region" description="Helical" evidence="9">
    <location>
        <begin position="240"/>
        <end position="263"/>
    </location>
</feature>
<feature type="transmembrane region" description="Helical" evidence="9">
    <location>
        <begin position="28"/>
        <end position="53"/>
    </location>
</feature>
<feature type="transmembrane region" description="Helical" evidence="9">
    <location>
        <begin position="275"/>
        <end position="295"/>
    </location>
</feature>
<dbReference type="InterPro" id="IPR017452">
    <property type="entry name" value="GPCR_Rhodpsn_7TM"/>
</dbReference>
<keyword evidence="6 8" id="KW-0675">Receptor</keyword>
<dbReference type="PRINTS" id="PR00245">
    <property type="entry name" value="OLFACTORYR"/>
</dbReference>
<organism evidence="11 12">
    <name type="scientific">Leptobrachium leishanense</name>
    <name type="common">Leishan spiny toad</name>
    <dbReference type="NCBI Taxonomy" id="445787"/>
    <lineage>
        <taxon>Eukaryota</taxon>
        <taxon>Metazoa</taxon>
        <taxon>Chordata</taxon>
        <taxon>Craniata</taxon>
        <taxon>Vertebrata</taxon>
        <taxon>Euteleostomi</taxon>
        <taxon>Amphibia</taxon>
        <taxon>Batrachia</taxon>
        <taxon>Anura</taxon>
        <taxon>Pelobatoidea</taxon>
        <taxon>Megophryidae</taxon>
        <taxon>Leptobrachium</taxon>
    </lineage>
</organism>
<accession>A0A8C5M1Z4</accession>
<evidence type="ECO:0000256" key="7">
    <source>
        <dbReference type="ARBA" id="ARBA00023224"/>
    </source>
</evidence>
<keyword evidence="9" id="KW-0716">Sensory transduction</keyword>